<feature type="transmembrane region" description="Helical" evidence="2">
    <location>
        <begin position="237"/>
        <end position="254"/>
    </location>
</feature>
<feature type="region of interest" description="Disordered" evidence="1">
    <location>
        <begin position="1"/>
        <end position="28"/>
    </location>
</feature>
<evidence type="ECO:0000313" key="5">
    <source>
        <dbReference type="EMBL" id="QXN88341.1"/>
    </source>
</evidence>
<evidence type="ECO:0000256" key="1">
    <source>
        <dbReference type="SAM" id="MobiDB-lite"/>
    </source>
</evidence>
<dbReference type="GO" id="GO:0016746">
    <property type="term" value="F:acyltransferase activity"/>
    <property type="evidence" value="ECO:0007669"/>
    <property type="project" value="UniProtKB-KW"/>
</dbReference>
<accession>A0ABX8RG82</accession>
<feature type="transmembrane region" description="Helical" evidence="2">
    <location>
        <begin position="325"/>
        <end position="345"/>
    </location>
</feature>
<keyword evidence="6" id="KW-1185">Reference proteome</keyword>
<feature type="transmembrane region" description="Helical" evidence="2">
    <location>
        <begin position="165"/>
        <end position="188"/>
    </location>
</feature>
<organism evidence="5 6">
    <name type="scientific">Nocardia iowensis</name>
    <dbReference type="NCBI Taxonomy" id="204891"/>
    <lineage>
        <taxon>Bacteria</taxon>
        <taxon>Bacillati</taxon>
        <taxon>Actinomycetota</taxon>
        <taxon>Actinomycetes</taxon>
        <taxon>Mycobacteriales</taxon>
        <taxon>Nocardiaceae</taxon>
        <taxon>Nocardia</taxon>
    </lineage>
</organism>
<dbReference type="PANTHER" id="PTHR23028">
    <property type="entry name" value="ACETYLTRANSFERASE"/>
    <property type="match status" value="1"/>
</dbReference>
<dbReference type="Pfam" id="PF19040">
    <property type="entry name" value="SGNH"/>
    <property type="match status" value="1"/>
</dbReference>
<feature type="transmembrane region" description="Helical" evidence="2">
    <location>
        <begin position="357"/>
        <end position="375"/>
    </location>
</feature>
<feature type="transmembrane region" description="Helical" evidence="2">
    <location>
        <begin position="200"/>
        <end position="217"/>
    </location>
</feature>
<feature type="region of interest" description="Disordered" evidence="1">
    <location>
        <begin position="450"/>
        <end position="474"/>
    </location>
</feature>
<feature type="transmembrane region" description="Helical" evidence="2">
    <location>
        <begin position="64"/>
        <end position="81"/>
    </location>
</feature>
<feature type="domain" description="SGNH" evidence="4">
    <location>
        <begin position="477"/>
        <end position="695"/>
    </location>
</feature>
<keyword evidence="2" id="KW-0472">Membrane</keyword>
<dbReference type="EMBL" id="CP078145">
    <property type="protein sequence ID" value="QXN88341.1"/>
    <property type="molecule type" value="Genomic_DNA"/>
</dbReference>
<evidence type="ECO:0000313" key="6">
    <source>
        <dbReference type="Proteomes" id="UP000694257"/>
    </source>
</evidence>
<keyword evidence="2" id="KW-0812">Transmembrane</keyword>
<gene>
    <name evidence="5" type="ORF">KV110_22320</name>
</gene>
<evidence type="ECO:0000256" key="2">
    <source>
        <dbReference type="SAM" id="Phobius"/>
    </source>
</evidence>
<dbReference type="RefSeq" id="WP_218469224.1">
    <property type="nucleotide sequence ID" value="NZ_BAABJN010000008.1"/>
</dbReference>
<feature type="transmembrane region" description="Helical" evidence="2">
    <location>
        <begin position="287"/>
        <end position="304"/>
    </location>
</feature>
<feature type="domain" description="Acyltransferase 3" evidence="3">
    <location>
        <begin position="38"/>
        <end position="371"/>
    </location>
</feature>
<protein>
    <submittedName>
        <fullName evidence="5">Acyltransferase</fullName>
    </submittedName>
</protein>
<evidence type="ECO:0000259" key="4">
    <source>
        <dbReference type="Pfam" id="PF19040"/>
    </source>
</evidence>
<reference evidence="5 6" key="1">
    <citation type="submission" date="2021-07" db="EMBL/GenBank/DDBJ databases">
        <title>Whole Genome Sequence of Nocardia Iowensis.</title>
        <authorList>
            <person name="Lamm A."/>
            <person name="Collins-Fairclough A.M."/>
            <person name="Bunk B."/>
            <person name="Sproer C."/>
        </authorList>
    </citation>
    <scope>NUCLEOTIDE SEQUENCE [LARGE SCALE GENOMIC DNA]</scope>
    <source>
        <strain evidence="5 6">NRRL 5646</strain>
    </source>
</reference>
<sequence length="706" mass="76943">MPVPPPDAVDQQLRGTPDAPHRHDTPLSPLPAVSEYRHDLDGLRGIAIALVVVFHIWMGRVSGGVDVFLVLSGFFFTGMVLRRTDIGGVDGWQVVRRTARRLLPALVVVLATVAVATVILRPYTQWADIADQTLAAAFYYQNWHLAYAELDYLAPDPSVSPLQHLWSMAVQGQFYLAMLVLLAIAAWISQRIGRRALHRPGLVAVLAGLTAVSFWYAADGTGQHQTWTYYDSFARAWELLIGAALAVAAPWIAVAKPLRTVLAILGLTGVLTCGLLIDGATRFPGPAALYPVAAAVALIVAGMNTPVPQRPWANRLLATRVFTELGALGYALYLWHWPVLIFYLAEYGKPTPGIGGGLLVLGVSLALALITQRFIETPLRRRSTSTPVPTPLPHRGATGVVVTLGVGVLVSALGWQAVLKVGPPQHPQGLDPVRYPGAAALVDQAFTPSAPMRPTVLEGPTDSPPPTTDGCITPNREIRTCTYGDPTAPHAIALVGGSHSEHWIPAFELLAREHNFRIVTFLKEGCPLTLVEQPSYAETPFPECSEWSVQVLDRLTESRPDWVFTIATRNRVHDDGDEVPPEYLDIWTALSDRGLNVLALRDTPRLRRDGVLYRAVDCLAQRGSPESCGIDRATALDPHNPAEQPAAVYPNVFPLDLSDAVCRPDRCRVAEGNVLIYRDEHHLTASYARTLAPELGRQIGALTPWW</sequence>
<dbReference type="Pfam" id="PF01757">
    <property type="entry name" value="Acyl_transf_3"/>
    <property type="match status" value="1"/>
</dbReference>
<evidence type="ECO:0000259" key="3">
    <source>
        <dbReference type="Pfam" id="PF01757"/>
    </source>
</evidence>
<keyword evidence="5" id="KW-0808">Transferase</keyword>
<keyword evidence="2" id="KW-1133">Transmembrane helix</keyword>
<name>A0ABX8RG82_NOCIO</name>
<keyword evidence="5" id="KW-0012">Acyltransferase</keyword>
<feature type="transmembrane region" description="Helical" evidence="2">
    <location>
        <begin position="261"/>
        <end position="281"/>
    </location>
</feature>
<proteinExistence type="predicted"/>
<dbReference type="InterPro" id="IPR043968">
    <property type="entry name" value="SGNH"/>
</dbReference>
<dbReference type="Proteomes" id="UP000694257">
    <property type="component" value="Chromosome"/>
</dbReference>
<dbReference type="PANTHER" id="PTHR23028:SF53">
    <property type="entry name" value="ACYL_TRANSF_3 DOMAIN-CONTAINING PROTEIN"/>
    <property type="match status" value="1"/>
</dbReference>
<dbReference type="InterPro" id="IPR050879">
    <property type="entry name" value="Acyltransferase_3"/>
</dbReference>
<dbReference type="InterPro" id="IPR002656">
    <property type="entry name" value="Acyl_transf_3_dom"/>
</dbReference>
<feature type="transmembrane region" description="Helical" evidence="2">
    <location>
        <begin position="396"/>
        <end position="418"/>
    </location>
</feature>
<feature type="transmembrane region" description="Helical" evidence="2">
    <location>
        <begin position="102"/>
        <end position="120"/>
    </location>
</feature>